<dbReference type="OrthoDB" id="203724at2759"/>
<dbReference type="AlphaFoldDB" id="E4WYF3"/>
<dbReference type="GO" id="GO:1990072">
    <property type="term" value="C:TRAPPIII protein complex"/>
    <property type="evidence" value="ECO:0007669"/>
    <property type="project" value="TreeGrafter"/>
</dbReference>
<dbReference type="InterPro" id="IPR058541">
    <property type="entry name" value="Ig_TPPC8_1st"/>
</dbReference>
<evidence type="ECO:0000313" key="3">
    <source>
        <dbReference type="EMBL" id="CBY22397.1"/>
    </source>
</evidence>
<evidence type="ECO:0000259" key="1">
    <source>
        <dbReference type="Pfam" id="PF24542"/>
    </source>
</evidence>
<feature type="domain" description="TPPC8 first Ig-like" evidence="2">
    <location>
        <begin position="311"/>
        <end position="409"/>
    </location>
</feature>
<reference evidence="3 4" key="1">
    <citation type="journal article" date="2010" name="Science">
        <title>Plasticity of animal genome architecture unmasked by rapid evolution of a pelagic tunicate.</title>
        <authorList>
            <person name="Denoeud F."/>
            <person name="Henriet S."/>
            <person name="Mungpakdee S."/>
            <person name="Aury J.M."/>
            <person name="Da Silva C."/>
            <person name="Brinkmann H."/>
            <person name="Mikhaleva J."/>
            <person name="Olsen L.C."/>
            <person name="Jubin C."/>
            <person name="Canestro C."/>
            <person name="Bouquet J.M."/>
            <person name="Danks G."/>
            <person name="Poulain J."/>
            <person name="Campsteijn C."/>
            <person name="Adamski M."/>
            <person name="Cross I."/>
            <person name="Yadetie F."/>
            <person name="Muffato M."/>
            <person name="Louis A."/>
            <person name="Butcher S."/>
            <person name="Tsagkogeorga G."/>
            <person name="Konrad A."/>
            <person name="Singh S."/>
            <person name="Jensen M.F."/>
            <person name="Cong E.H."/>
            <person name="Eikeseth-Otteraa H."/>
            <person name="Noel B."/>
            <person name="Anthouard V."/>
            <person name="Porcel B.M."/>
            <person name="Kachouri-Lafond R."/>
            <person name="Nishino A."/>
            <person name="Ugolini M."/>
            <person name="Chourrout P."/>
            <person name="Nishida H."/>
            <person name="Aasland R."/>
            <person name="Huzurbazar S."/>
            <person name="Westhof E."/>
            <person name="Delsuc F."/>
            <person name="Lehrach H."/>
            <person name="Reinhardt R."/>
            <person name="Weissenbach J."/>
            <person name="Roy S.W."/>
            <person name="Artiguenave F."/>
            <person name="Postlethwait J.H."/>
            <person name="Manak J.R."/>
            <person name="Thompson E.M."/>
            <person name="Jaillon O."/>
            <person name="Du Pasquier L."/>
            <person name="Boudinot P."/>
            <person name="Liberles D.A."/>
            <person name="Volff J.N."/>
            <person name="Philippe H."/>
            <person name="Lenhard B."/>
            <person name="Roest Crollius H."/>
            <person name="Wincker P."/>
            <person name="Chourrout D."/>
        </authorList>
    </citation>
    <scope>NUCLEOTIDE SEQUENCE [LARGE SCALE GENOMIC DNA]</scope>
</reference>
<sequence length="835" mass="92900">MAGGNLRASFPKQAAAFAINSFLNLEKKDLALRSAFTTLEAGKSVGAWIDTAKDYLRFSKGFNSNQIAMFTEQAALCYLKAGHPRTRINNHLFMQFGFQSVLAGFQYKLSGIRTLALRNYKNAVDVYEGRGWDAAELHVHEVAGELSQFLGQSVESERSYAAALSLGCGQNAAVFTNYLAMVQYNQQYKGQKVMLPFPKIDGRKIGVVLERFSNQQTEEGESLRSEVLRMRKLEEMCVKAANDGIAPITFKTSIPSERRNDSTFNEKPMRISKTDRVLITVPIENTLNNSLLLTDIKFIGEGDFISEFQEKEIIIDPKLTSTVTFRIVPGENCDALKIKSISYKITTADAEGTAVVETSQDIHISGERLNKLQKHRKGVFYADDKRLAFNVEKEMPLLNMSVESLPDKLICGEIFETTITFTNSGTKDAENCWLNHNQNRLLKILDGQTSYDPSTIALSSYPSLVSLGDIPANSSKTLSFFLKAPESQQLNSLDIVLYSNGSQDCGAKDSLSVSMSQNIEVIGMISPAIHVLPAPIGAKKRVLQIHLDTASENFTASCRFTTIGLALISNQWTLSDTKQPCAGISWMQGQRSSFLCFVDEQSAPIETSVSESVDGRRAYRRHMKKKVYFTETGAELARQFLSESVKYNVPEPIPEDDVIQHNWLENFANERISIILQWSAELMLSEGSRQCLGQSSIHLDDIFAFANQEQTSPVAAPVRAYLDAPSRVEHDFSSGPAKIRCKIIIENSYKDKSVDVKMCFSHFDCTSGVNNNISYAWVGYSEKKLTVKSQKTTDIKNEVLFTTPGTYDLSKITVTVDGLEPLTISQHIIVVSSVR</sequence>
<dbReference type="InterPro" id="IPR024420">
    <property type="entry name" value="TRAPP_III_complex_Trs85"/>
</dbReference>
<keyword evidence="4" id="KW-1185">Reference proteome</keyword>
<feature type="domain" description="TPPC8 C-terminal Ig-like" evidence="1">
    <location>
        <begin position="721"/>
        <end position="816"/>
    </location>
</feature>
<dbReference type="Pfam" id="PF24545">
    <property type="entry name" value="Ig_TPPC8_1st"/>
    <property type="match status" value="1"/>
</dbReference>
<protein>
    <submittedName>
        <fullName evidence="3">Uncharacterized protein</fullName>
    </submittedName>
</protein>
<name>E4WYF3_OIKDI</name>
<proteinExistence type="predicted"/>
<dbReference type="InterPro" id="IPR057651">
    <property type="entry name" value="Ig_TPPC8_C"/>
</dbReference>
<organism evidence="3 4">
    <name type="scientific">Oikopleura dioica</name>
    <name type="common">Tunicate</name>
    <dbReference type="NCBI Taxonomy" id="34765"/>
    <lineage>
        <taxon>Eukaryota</taxon>
        <taxon>Metazoa</taxon>
        <taxon>Chordata</taxon>
        <taxon>Tunicata</taxon>
        <taxon>Appendicularia</taxon>
        <taxon>Copelata</taxon>
        <taxon>Oikopleuridae</taxon>
        <taxon>Oikopleura</taxon>
    </lineage>
</organism>
<evidence type="ECO:0000259" key="2">
    <source>
        <dbReference type="Pfam" id="PF24545"/>
    </source>
</evidence>
<gene>
    <name evidence="3" type="ORF">GSOID_T00011956001</name>
</gene>
<dbReference type="EMBL" id="FN653018">
    <property type="protein sequence ID" value="CBY22397.1"/>
    <property type="molecule type" value="Genomic_DNA"/>
</dbReference>
<dbReference type="PANTHER" id="PTHR12975">
    <property type="entry name" value="TRANSPORT PROTEIN TRAPP"/>
    <property type="match status" value="1"/>
</dbReference>
<dbReference type="Proteomes" id="UP000001307">
    <property type="component" value="Unassembled WGS sequence"/>
</dbReference>
<dbReference type="Pfam" id="PF24542">
    <property type="entry name" value="Ig_TPPC8_C"/>
    <property type="match status" value="1"/>
</dbReference>
<dbReference type="PANTHER" id="PTHR12975:SF6">
    <property type="entry name" value="TRAFFICKING PROTEIN PARTICLE COMPLEX SUBUNIT 8"/>
    <property type="match status" value="1"/>
</dbReference>
<dbReference type="InParanoid" id="E4WYF3"/>
<accession>E4WYF3</accession>
<evidence type="ECO:0000313" key="4">
    <source>
        <dbReference type="Proteomes" id="UP000001307"/>
    </source>
</evidence>